<evidence type="ECO:0000256" key="5">
    <source>
        <dbReference type="ARBA" id="ARBA00022840"/>
    </source>
</evidence>
<dbReference type="SUPFAM" id="SSF52402">
    <property type="entry name" value="Adenine nucleotide alpha hydrolases-like"/>
    <property type="match status" value="1"/>
</dbReference>
<dbReference type="CDD" id="cd00712">
    <property type="entry name" value="AsnB"/>
    <property type="match status" value="1"/>
</dbReference>
<comment type="similarity">
    <text evidence="2">Belongs to the asparagine synthetase family.</text>
</comment>
<evidence type="ECO:0000313" key="11">
    <source>
        <dbReference type="EMBL" id="RIA56652.1"/>
    </source>
</evidence>
<keyword evidence="12" id="KW-1185">Reference proteome</keyword>
<feature type="binding site" evidence="9">
    <location>
        <position position="100"/>
    </location>
    <ligand>
        <name>L-glutamine</name>
        <dbReference type="ChEBI" id="CHEBI:58359"/>
    </ligand>
</feature>
<dbReference type="GO" id="GO:0005829">
    <property type="term" value="C:cytosol"/>
    <property type="evidence" value="ECO:0007669"/>
    <property type="project" value="TreeGrafter"/>
</dbReference>
<dbReference type="Proteomes" id="UP000266273">
    <property type="component" value="Unassembled WGS sequence"/>
</dbReference>
<dbReference type="InterPro" id="IPR029055">
    <property type="entry name" value="Ntn_hydrolases_N"/>
</dbReference>
<dbReference type="SUPFAM" id="SSF56235">
    <property type="entry name" value="N-terminal nucleophile aminohydrolases (Ntn hydrolases)"/>
    <property type="match status" value="1"/>
</dbReference>
<proteinExistence type="inferred from homology"/>
<keyword evidence="8" id="KW-0061">Asparagine biosynthesis</keyword>
<evidence type="ECO:0000313" key="12">
    <source>
        <dbReference type="Proteomes" id="UP000266273"/>
    </source>
</evidence>
<keyword evidence="5 9" id="KW-0067">ATP-binding</keyword>
<dbReference type="InterPro" id="IPR017535">
    <property type="entry name" value="Asparagine_synth"/>
</dbReference>
<dbReference type="NCBIfam" id="TIGR01536">
    <property type="entry name" value="asn_synth_AEB"/>
    <property type="match status" value="1"/>
</dbReference>
<protein>
    <recommendedName>
        <fullName evidence="3">asparagine synthase (glutamine-hydrolyzing)</fullName>
        <ecNumber evidence="3">6.3.5.4</ecNumber>
    </recommendedName>
</protein>
<dbReference type="Pfam" id="PF13537">
    <property type="entry name" value="GATase_7"/>
    <property type="match status" value="1"/>
</dbReference>
<dbReference type="InterPro" id="IPR006426">
    <property type="entry name" value="Asn_synth_AEB"/>
</dbReference>
<feature type="binding site" evidence="9">
    <location>
        <position position="268"/>
    </location>
    <ligand>
        <name>ATP</name>
        <dbReference type="ChEBI" id="CHEBI:30616"/>
    </ligand>
</feature>
<evidence type="ECO:0000259" key="10">
    <source>
        <dbReference type="PROSITE" id="PS51278"/>
    </source>
</evidence>
<evidence type="ECO:0000256" key="1">
    <source>
        <dbReference type="ARBA" id="ARBA00005187"/>
    </source>
</evidence>
<dbReference type="PANTHER" id="PTHR43284:SF1">
    <property type="entry name" value="ASPARAGINE SYNTHETASE"/>
    <property type="match status" value="1"/>
</dbReference>
<name>A0A397Q6D9_9HYPH</name>
<gene>
    <name evidence="11" type="ORF">BXY53_1758</name>
</gene>
<evidence type="ECO:0000256" key="4">
    <source>
        <dbReference type="ARBA" id="ARBA00022741"/>
    </source>
</evidence>
<evidence type="ECO:0000256" key="2">
    <source>
        <dbReference type="ARBA" id="ARBA00005752"/>
    </source>
</evidence>
<dbReference type="InterPro" id="IPR014729">
    <property type="entry name" value="Rossmann-like_a/b/a_fold"/>
</dbReference>
<dbReference type="InterPro" id="IPR033738">
    <property type="entry name" value="AsnB_N"/>
</dbReference>
<dbReference type="AlphaFoldDB" id="A0A397Q6D9"/>
<dbReference type="Pfam" id="PF00733">
    <property type="entry name" value="Asn_synthase"/>
    <property type="match status" value="1"/>
</dbReference>
<feature type="binding site" evidence="9">
    <location>
        <begin position="371"/>
        <end position="372"/>
    </location>
    <ligand>
        <name>ATP</name>
        <dbReference type="ChEBI" id="CHEBI:30616"/>
    </ligand>
</feature>
<dbReference type="GO" id="GO:0005524">
    <property type="term" value="F:ATP binding"/>
    <property type="evidence" value="ECO:0007669"/>
    <property type="project" value="UniProtKB-KW"/>
</dbReference>
<comment type="catalytic activity">
    <reaction evidence="7">
        <text>L-aspartate + L-glutamine + ATP + H2O = L-asparagine + L-glutamate + AMP + diphosphate + H(+)</text>
        <dbReference type="Rhea" id="RHEA:12228"/>
        <dbReference type="ChEBI" id="CHEBI:15377"/>
        <dbReference type="ChEBI" id="CHEBI:15378"/>
        <dbReference type="ChEBI" id="CHEBI:29985"/>
        <dbReference type="ChEBI" id="CHEBI:29991"/>
        <dbReference type="ChEBI" id="CHEBI:30616"/>
        <dbReference type="ChEBI" id="CHEBI:33019"/>
        <dbReference type="ChEBI" id="CHEBI:58048"/>
        <dbReference type="ChEBI" id="CHEBI:58359"/>
        <dbReference type="ChEBI" id="CHEBI:456215"/>
        <dbReference type="EC" id="6.3.5.4"/>
    </reaction>
</comment>
<dbReference type="PROSITE" id="PS51278">
    <property type="entry name" value="GATASE_TYPE_2"/>
    <property type="match status" value="1"/>
</dbReference>
<dbReference type="GO" id="GO:0006529">
    <property type="term" value="P:asparagine biosynthetic process"/>
    <property type="evidence" value="ECO:0007669"/>
    <property type="project" value="UniProtKB-KW"/>
</dbReference>
<dbReference type="RefSeq" id="WP_119061424.1">
    <property type="nucleotide sequence ID" value="NZ_QXDF01000001.1"/>
</dbReference>
<dbReference type="Gene3D" id="3.60.20.10">
    <property type="entry name" value="Glutamine Phosphoribosylpyrophosphate, subunit 1, domain 1"/>
    <property type="match status" value="1"/>
</dbReference>
<dbReference type="InterPro" id="IPR051786">
    <property type="entry name" value="ASN_synthetase/amidase"/>
</dbReference>
<keyword evidence="6 8" id="KW-0315">Glutamine amidotransferase</keyword>
<keyword evidence="8" id="KW-0028">Amino-acid biosynthesis</keyword>
<evidence type="ECO:0000256" key="3">
    <source>
        <dbReference type="ARBA" id="ARBA00012737"/>
    </source>
</evidence>
<evidence type="ECO:0000256" key="9">
    <source>
        <dbReference type="PIRSR" id="PIRSR001589-2"/>
    </source>
</evidence>
<evidence type="ECO:0000256" key="7">
    <source>
        <dbReference type="ARBA" id="ARBA00048741"/>
    </source>
</evidence>
<dbReference type="PIRSF" id="PIRSF001589">
    <property type="entry name" value="Asn_synthetase_glu-h"/>
    <property type="match status" value="1"/>
</dbReference>
<dbReference type="NCBIfam" id="TIGR03104">
    <property type="entry name" value="trio_amidotrans"/>
    <property type="match status" value="1"/>
</dbReference>
<dbReference type="OrthoDB" id="9763290at2"/>
<dbReference type="EMBL" id="QXDF01000001">
    <property type="protein sequence ID" value="RIA56652.1"/>
    <property type="molecule type" value="Genomic_DNA"/>
</dbReference>
<dbReference type="Gene3D" id="3.40.50.620">
    <property type="entry name" value="HUPs"/>
    <property type="match status" value="1"/>
</dbReference>
<dbReference type="GO" id="GO:0004066">
    <property type="term" value="F:asparagine synthase (glutamine-hydrolyzing) activity"/>
    <property type="evidence" value="ECO:0007669"/>
    <property type="project" value="UniProtKB-EC"/>
</dbReference>
<sequence>MCGICGEVTFDGTPADLSTLDKMATCMAPRGPDASGAVAHSHAGLAHRRLKIIDLSEHARQPMVDSHLGLSIAFNGCIYNYEELRDELIALGYAFFSHSDTEVILKAFAAWGPDCVKRFNGMFAFAIHERDTGRLFLGRDRLGIKPLYFSEVRGGRTLRFASTLPALLAPGDVDTSIDPVALHHYMTFHAVVPPPFTMVRGIRKLPPATIAIIEPDGTRNDHVYWAPTFQREARDADMPSSAWRDLVHETLRAAVKRRMVADVPVGVLLSGGVDSSLIVALLAEAGQTDLKTFSIGFETVGGEEGNEFRYSDLVAERYGTEHYKIQATSDRLIRALPKVISAMSEPMVSHDNVGFFLLSEEVSQHVKVVQSGQGADEIFGGYHWYQALTNSNDPVSDYAAAFFDRDHEDYEQLITPDLVDGDYSRDFVSAHFDLPGADTPVDRALRIDTMVMLADDPVKRVDNMTMAWGLEARVPFLDHKVVELAARIPPDEKLKDGGKGVLKDVARTVLPSEVIDRPKGYFPVPALKYIQGPVYDMVQDLMHSQKARERGLFQQDYVDRLLENPADHITSLGGSKTWQVALLEWWLQEHGI</sequence>
<reference evidence="11 12" key="1">
    <citation type="submission" date="2018-08" db="EMBL/GenBank/DDBJ databases">
        <title>Genomic Encyclopedia of Archaeal and Bacterial Type Strains, Phase II (KMG-II): from individual species to whole genera.</title>
        <authorList>
            <person name="Goeker M."/>
        </authorList>
    </citation>
    <scope>NUCLEOTIDE SEQUENCE [LARGE SCALE GENOMIC DNA]</scope>
    <source>
        <strain evidence="11 12">DSM 5002</strain>
    </source>
</reference>
<feature type="domain" description="Glutamine amidotransferase type-2" evidence="10">
    <location>
        <begin position="2"/>
        <end position="216"/>
    </location>
</feature>
<dbReference type="EC" id="6.3.5.4" evidence="3"/>
<accession>A0A397Q6D9</accession>
<dbReference type="InterPro" id="IPR017932">
    <property type="entry name" value="GATase_2_dom"/>
</dbReference>
<feature type="binding site" evidence="9">
    <location>
        <position position="295"/>
    </location>
    <ligand>
        <name>ATP</name>
        <dbReference type="ChEBI" id="CHEBI:30616"/>
    </ligand>
</feature>
<feature type="active site" description="For GATase activity" evidence="8">
    <location>
        <position position="2"/>
    </location>
</feature>
<comment type="pathway">
    <text evidence="1">Amino-acid biosynthesis; L-asparagine biosynthesis; L-asparagine from L-aspartate (L-Gln route): step 1/1.</text>
</comment>
<evidence type="ECO:0000256" key="6">
    <source>
        <dbReference type="ARBA" id="ARBA00022962"/>
    </source>
</evidence>
<organism evidence="11 12">
    <name type="scientific">Dichotomicrobium thermohalophilum</name>
    <dbReference type="NCBI Taxonomy" id="933063"/>
    <lineage>
        <taxon>Bacteria</taxon>
        <taxon>Pseudomonadati</taxon>
        <taxon>Pseudomonadota</taxon>
        <taxon>Alphaproteobacteria</taxon>
        <taxon>Hyphomicrobiales</taxon>
        <taxon>Hyphomicrobiaceae</taxon>
        <taxon>Dichotomicrobium</taxon>
    </lineage>
</organism>
<dbReference type="InterPro" id="IPR001962">
    <property type="entry name" value="Asn_synthase"/>
</dbReference>
<evidence type="ECO:0000256" key="8">
    <source>
        <dbReference type="PIRSR" id="PIRSR001589-1"/>
    </source>
</evidence>
<dbReference type="CDD" id="cd01991">
    <property type="entry name" value="Asn_synthase_B_C"/>
    <property type="match status" value="1"/>
</dbReference>
<keyword evidence="4 9" id="KW-0547">Nucleotide-binding</keyword>
<comment type="caution">
    <text evidence="11">The sequence shown here is derived from an EMBL/GenBank/DDBJ whole genome shotgun (WGS) entry which is preliminary data.</text>
</comment>
<dbReference type="PANTHER" id="PTHR43284">
    <property type="entry name" value="ASPARAGINE SYNTHETASE (GLUTAMINE-HYDROLYZING)"/>
    <property type="match status" value="1"/>
</dbReference>